<protein>
    <submittedName>
        <fullName evidence="5">Sortase</fullName>
    </submittedName>
</protein>
<evidence type="ECO:0000256" key="1">
    <source>
        <dbReference type="ARBA" id="ARBA00022801"/>
    </source>
</evidence>
<feature type="transmembrane region" description="Helical" evidence="4">
    <location>
        <begin position="12"/>
        <end position="30"/>
    </location>
</feature>
<gene>
    <name evidence="5" type="ORF">UAU_00312</name>
</gene>
<dbReference type="Pfam" id="PF04203">
    <property type="entry name" value="Sortase"/>
    <property type="match status" value="1"/>
</dbReference>
<dbReference type="STRING" id="160454.RV10_GL004836"/>
<proteinExistence type="predicted"/>
<feature type="active site" description="Proton donor/acceptor" evidence="2">
    <location>
        <position position="154"/>
    </location>
</feature>
<evidence type="ECO:0000256" key="4">
    <source>
        <dbReference type="SAM" id="Phobius"/>
    </source>
</evidence>
<dbReference type="eggNOG" id="COG3764">
    <property type="taxonomic scope" value="Bacteria"/>
</dbReference>
<keyword evidence="6" id="KW-1185">Reference proteome</keyword>
<dbReference type="PATRIC" id="fig|1158607.3.peg.314"/>
<dbReference type="InterPro" id="IPR005754">
    <property type="entry name" value="Sortase"/>
</dbReference>
<dbReference type="EMBL" id="AJAQ01000001">
    <property type="protein sequence ID" value="EOH97644.1"/>
    <property type="molecule type" value="Genomic_DNA"/>
</dbReference>
<dbReference type="NCBIfam" id="TIGR01076">
    <property type="entry name" value="sortase_fam"/>
    <property type="match status" value="1"/>
</dbReference>
<dbReference type="HOGENOM" id="CLU_045680_1_0_9"/>
<dbReference type="InterPro" id="IPR023365">
    <property type="entry name" value="Sortase_dom-sf"/>
</dbReference>
<evidence type="ECO:0000313" key="5">
    <source>
        <dbReference type="EMBL" id="EOH97644.1"/>
    </source>
</evidence>
<sequence>MKKWQRKIMIDGLMILILFFGLGTIAYPFLGNAFMAYRDQRIIEQAQEKANKADQTNIAAYQKKMQEENDKLALEGINAGADPFIESATEVDFSKEPDYLSRHTLGVISIPKINVSLPIFDRTTELFLAHGASLLEGTSYPIGGQNTHSVISAHRGLSNAKFFSDLPELQNKDQFYIEIGANVFAYEVINIQVIPPEETEHLRIEEGKDLVTLLTCTPYMVNSHRLLVKGERTELPAKAKAQLSALKDKQKWILSLWLLGLIVAIGFICWLFWRRIKRQIIIHRKYTLYIPQVKNHSLKLYNRKNSSSTDQPISVVCPDHDNQLIYEGLYGGKYTLIGSNNEGYLLWIDKVGQHFFLIKEYKK</sequence>
<dbReference type="SUPFAM" id="SSF63817">
    <property type="entry name" value="Sortase"/>
    <property type="match status" value="1"/>
</dbReference>
<dbReference type="Gene3D" id="2.40.260.10">
    <property type="entry name" value="Sortase"/>
    <property type="match status" value="1"/>
</dbReference>
<dbReference type="Proteomes" id="UP000013782">
    <property type="component" value="Unassembled WGS sequence"/>
</dbReference>
<keyword evidence="4" id="KW-0812">Transmembrane</keyword>
<evidence type="ECO:0000256" key="3">
    <source>
        <dbReference type="SAM" id="Coils"/>
    </source>
</evidence>
<dbReference type="RefSeq" id="WP_010755377.1">
    <property type="nucleotide sequence ID" value="NZ_ASWD01000002.1"/>
</dbReference>
<feature type="active site" description="Acyl-thioester intermediate" evidence="2">
    <location>
        <position position="216"/>
    </location>
</feature>
<dbReference type="AlphaFoldDB" id="R2TBP3"/>
<reference evidence="5 6" key="1">
    <citation type="submission" date="2013-02" db="EMBL/GenBank/DDBJ databases">
        <title>The Genome Sequence of Enterococcus pallens BAA-351.</title>
        <authorList>
            <consortium name="The Broad Institute Genome Sequencing Platform"/>
            <consortium name="The Broad Institute Genome Sequencing Center for Infectious Disease"/>
            <person name="Earl A.M."/>
            <person name="Gilmore M.S."/>
            <person name="Lebreton F."/>
            <person name="Walker B."/>
            <person name="Young S.K."/>
            <person name="Zeng Q."/>
            <person name="Gargeya S."/>
            <person name="Fitzgerald M."/>
            <person name="Haas B."/>
            <person name="Abouelleil A."/>
            <person name="Alvarado L."/>
            <person name="Arachchi H.M."/>
            <person name="Berlin A.M."/>
            <person name="Chapman S.B."/>
            <person name="Dewar J."/>
            <person name="Goldberg J."/>
            <person name="Griggs A."/>
            <person name="Gujja S."/>
            <person name="Hansen M."/>
            <person name="Howarth C."/>
            <person name="Imamovic A."/>
            <person name="Larimer J."/>
            <person name="McCowan C."/>
            <person name="Murphy C."/>
            <person name="Neiman D."/>
            <person name="Pearson M."/>
            <person name="Priest M."/>
            <person name="Roberts A."/>
            <person name="Saif S."/>
            <person name="Shea T."/>
            <person name="Sisk P."/>
            <person name="Sykes S."/>
            <person name="Wortman J."/>
            <person name="Nusbaum C."/>
            <person name="Birren B."/>
        </authorList>
    </citation>
    <scope>NUCLEOTIDE SEQUENCE [LARGE SCALE GENOMIC DNA]</scope>
    <source>
        <strain evidence="5 6">ATCC BAA-351</strain>
    </source>
</reference>
<dbReference type="GO" id="GO:0016787">
    <property type="term" value="F:hydrolase activity"/>
    <property type="evidence" value="ECO:0007669"/>
    <property type="project" value="UniProtKB-KW"/>
</dbReference>
<organism evidence="5 6">
    <name type="scientific">Enterococcus pallens ATCC BAA-351</name>
    <dbReference type="NCBI Taxonomy" id="1158607"/>
    <lineage>
        <taxon>Bacteria</taxon>
        <taxon>Bacillati</taxon>
        <taxon>Bacillota</taxon>
        <taxon>Bacilli</taxon>
        <taxon>Lactobacillales</taxon>
        <taxon>Enterococcaceae</taxon>
        <taxon>Enterococcus</taxon>
    </lineage>
</organism>
<evidence type="ECO:0000256" key="2">
    <source>
        <dbReference type="PIRSR" id="PIRSR605754-1"/>
    </source>
</evidence>
<feature type="transmembrane region" description="Helical" evidence="4">
    <location>
        <begin position="252"/>
        <end position="273"/>
    </location>
</feature>
<dbReference type="CDD" id="cd05827">
    <property type="entry name" value="Sortase_C"/>
    <property type="match status" value="1"/>
</dbReference>
<name>R2TBP3_9ENTE</name>
<accession>R2TBP3</accession>
<feature type="coiled-coil region" evidence="3">
    <location>
        <begin position="43"/>
        <end position="71"/>
    </location>
</feature>
<dbReference type="InterPro" id="IPR042002">
    <property type="entry name" value="Sortase_C"/>
</dbReference>
<dbReference type="OrthoDB" id="1648028at2"/>
<comment type="caution">
    <text evidence="5">The sequence shown here is derived from an EMBL/GenBank/DDBJ whole genome shotgun (WGS) entry which is preliminary data.</text>
</comment>
<dbReference type="NCBIfam" id="NF033745">
    <property type="entry name" value="class_C_sortase"/>
    <property type="match status" value="1"/>
</dbReference>
<keyword evidence="4" id="KW-1133">Transmembrane helix</keyword>
<evidence type="ECO:0000313" key="6">
    <source>
        <dbReference type="Proteomes" id="UP000013782"/>
    </source>
</evidence>
<keyword evidence="1" id="KW-0378">Hydrolase</keyword>
<keyword evidence="4" id="KW-0472">Membrane</keyword>
<keyword evidence="3" id="KW-0175">Coiled coil</keyword>